<dbReference type="Gramene" id="ERN03450">
    <property type="protein sequence ID" value="ERN03450"/>
    <property type="gene ID" value="AMTR_s00003p00265670"/>
</dbReference>
<evidence type="ECO:0000313" key="3">
    <source>
        <dbReference type="Proteomes" id="UP000017836"/>
    </source>
</evidence>
<sequence>MATKHPTIIPKTLSTKLPIFSAYRPTFSLFKSSLPSQIFPPSSLPATNLLNPKKPKKDITTQIPKSTTVDKGKSTQEHPPLQNQPSPSNQTPEVQHIENPIIDFLLRTIQSNHNDQEPETSDASSEHSADYLYDQNDSAPLQNFMVKNEDPPQQQEEQMPYVEETDLESDAGDMGEL</sequence>
<name>W1P8Y5_AMBTC</name>
<proteinExistence type="predicted"/>
<gene>
    <name evidence="2" type="ORF">AMTR_s00003p00265670</name>
</gene>
<evidence type="ECO:0000313" key="2">
    <source>
        <dbReference type="EMBL" id="ERN03450.1"/>
    </source>
</evidence>
<feature type="region of interest" description="Disordered" evidence="1">
    <location>
        <begin position="114"/>
        <end position="177"/>
    </location>
</feature>
<dbReference type="EMBL" id="KI394358">
    <property type="protein sequence ID" value="ERN03450.1"/>
    <property type="molecule type" value="Genomic_DNA"/>
</dbReference>
<reference evidence="3" key="1">
    <citation type="journal article" date="2013" name="Science">
        <title>The Amborella genome and the evolution of flowering plants.</title>
        <authorList>
            <consortium name="Amborella Genome Project"/>
        </authorList>
    </citation>
    <scope>NUCLEOTIDE SEQUENCE [LARGE SCALE GENOMIC DNA]</scope>
</reference>
<feature type="compositionally biased region" description="Low complexity" evidence="1">
    <location>
        <begin position="79"/>
        <end position="92"/>
    </location>
</feature>
<evidence type="ECO:0000256" key="1">
    <source>
        <dbReference type="SAM" id="MobiDB-lite"/>
    </source>
</evidence>
<accession>W1P8Y5</accession>
<organism evidence="2 3">
    <name type="scientific">Amborella trichopoda</name>
    <dbReference type="NCBI Taxonomy" id="13333"/>
    <lineage>
        <taxon>Eukaryota</taxon>
        <taxon>Viridiplantae</taxon>
        <taxon>Streptophyta</taxon>
        <taxon>Embryophyta</taxon>
        <taxon>Tracheophyta</taxon>
        <taxon>Spermatophyta</taxon>
        <taxon>Magnoliopsida</taxon>
        <taxon>Amborellales</taxon>
        <taxon>Amborellaceae</taxon>
        <taxon>Amborella</taxon>
    </lineage>
</organism>
<feature type="compositionally biased region" description="Acidic residues" evidence="1">
    <location>
        <begin position="163"/>
        <end position="177"/>
    </location>
</feature>
<feature type="region of interest" description="Disordered" evidence="1">
    <location>
        <begin position="44"/>
        <end position="101"/>
    </location>
</feature>
<feature type="compositionally biased region" description="Low complexity" evidence="1">
    <location>
        <begin position="151"/>
        <end position="162"/>
    </location>
</feature>
<dbReference type="AlphaFoldDB" id="W1P8Y5"/>
<keyword evidence="3" id="KW-1185">Reference proteome</keyword>
<dbReference type="Proteomes" id="UP000017836">
    <property type="component" value="Unassembled WGS sequence"/>
</dbReference>
<protein>
    <submittedName>
        <fullName evidence="2">Uncharacterized protein</fullName>
    </submittedName>
</protein>
<dbReference type="HOGENOM" id="CLU_1519858_0_0_1"/>